<name>G0TTD2_TRYVY</name>
<proteinExistence type="predicted"/>
<accession>G0TTD2</accession>
<dbReference type="AlphaFoldDB" id="G0TTD2"/>
<evidence type="ECO:0000313" key="1">
    <source>
        <dbReference type="EMBL" id="CCC47213.1"/>
    </source>
</evidence>
<sequence length="113" mass="13146">MYITCSCHLIHIGYRTSFCSTYGIFVQACEEVLSVICHQVHLFTSRSDLSSFWPLLYRTQLHSHFHHAVVIHAPPPKRQPRVTVNAHNRVLDVHIYISTRVNVDVEHKKRGKE</sequence>
<gene>
    <name evidence="1" type="ORF">TVY486_0303890</name>
</gene>
<dbReference type="VEuPathDB" id="TriTrypDB:TvY486_0303890"/>
<dbReference type="EMBL" id="HE573019">
    <property type="protein sequence ID" value="CCC47213.1"/>
    <property type="molecule type" value="Genomic_DNA"/>
</dbReference>
<organism evidence="1">
    <name type="scientific">Trypanosoma vivax (strain Y486)</name>
    <dbReference type="NCBI Taxonomy" id="1055687"/>
    <lineage>
        <taxon>Eukaryota</taxon>
        <taxon>Discoba</taxon>
        <taxon>Euglenozoa</taxon>
        <taxon>Kinetoplastea</taxon>
        <taxon>Metakinetoplastina</taxon>
        <taxon>Trypanosomatida</taxon>
        <taxon>Trypanosomatidae</taxon>
        <taxon>Trypanosoma</taxon>
        <taxon>Duttonella</taxon>
    </lineage>
</organism>
<reference evidence="1" key="1">
    <citation type="journal article" date="2012" name="Proc. Natl. Acad. Sci. U.S.A.">
        <title>Antigenic diversity is generated by distinct evolutionary mechanisms in African trypanosome species.</title>
        <authorList>
            <person name="Jackson A.P."/>
            <person name="Berry A."/>
            <person name="Aslett M."/>
            <person name="Allison H.C."/>
            <person name="Burton P."/>
            <person name="Vavrova-Anderson J."/>
            <person name="Brown R."/>
            <person name="Browne H."/>
            <person name="Corton N."/>
            <person name="Hauser H."/>
            <person name="Gamble J."/>
            <person name="Gilderthorp R."/>
            <person name="Marcello L."/>
            <person name="McQuillan J."/>
            <person name="Otto T.D."/>
            <person name="Quail M.A."/>
            <person name="Sanders M.J."/>
            <person name="van Tonder A."/>
            <person name="Ginger M.L."/>
            <person name="Field M.C."/>
            <person name="Barry J.D."/>
            <person name="Hertz-Fowler C."/>
            <person name="Berriman M."/>
        </authorList>
    </citation>
    <scope>NUCLEOTIDE SEQUENCE</scope>
    <source>
        <strain evidence="1">Y486</strain>
    </source>
</reference>
<protein>
    <submittedName>
        <fullName evidence="1">Uncharacterized protein</fullName>
    </submittedName>
</protein>